<comment type="caution">
    <text evidence="4">The sequence shown here is derived from an EMBL/GenBank/DDBJ whole genome shotgun (WGS) entry which is preliminary data.</text>
</comment>
<sequence length="193" mass="21919">MSKIEQNRQRKKQAILSAARESFLLEGYVATSVDEIASRAQITKQTLYRYFASKQELFEATLHDIASQHDQSYVKALQQNDVRMALVGFAEGFVQFHLSTEHLATYRLLVNESVQAPEMVQSFFEVGPDSTDQVLADFMQQHFPQHVDKTELWLAMLLAPRNGALLGMQNLNQQQIKQHAKQATDFFLAALSA</sequence>
<name>A0ABX3FPC0_9VIBR</name>
<dbReference type="PANTHER" id="PTHR30055:SF226">
    <property type="entry name" value="HTH-TYPE TRANSCRIPTIONAL REGULATOR PKSA"/>
    <property type="match status" value="1"/>
</dbReference>
<accession>A0ABX3FPC0</accession>
<protein>
    <submittedName>
        <fullName evidence="4">TetR family transcriptional regulator</fullName>
    </submittedName>
</protein>
<dbReference type="InterPro" id="IPR001647">
    <property type="entry name" value="HTH_TetR"/>
</dbReference>
<dbReference type="Proteomes" id="UP000186206">
    <property type="component" value="Unassembled WGS sequence"/>
</dbReference>
<evidence type="ECO:0000256" key="1">
    <source>
        <dbReference type="ARBA" id="ARBA00023125"/>
    </source>
</evidence>
<feature type="DNA-binding region" description="H-T-H motif" evidence="2">
    <location>
        <begin position="32"/>
        <end position="51"/>
    </location>
</feature>
<dbReference type="PANTHER" id="PTHR30055">
    <property type="entry name" value="HTH-TYPE TRANSCRIPTIONAL REGULATOR RUTR"/>
    <property type="match status" value="1"/>
</dbReference>
<dbReference type="PRINTS" id="PR00455">
    <property type="entry name" value="HTHTETR"/>
</dbReference>
<gene>
    <name evidence="4" type="ORF">BIY21_07470</name>
</gene>
<dbReference type="SUPFAM" id="SSF46689">
    <property type="entry name" value="Homeodomain-like"/>
    <property type="match status" value="1"/>
</dbReference>
<evidence type="ECO:0000259" key="3">
    <source>
        <dbReference type="PROSITE" id="PS50977"/>
    </source>
</evidence>
<organism evidence="4 5">
    <name type="scientific">Vibrio ponticus</name>
    <dbReference type="NCBI Taxonomy" id="265668"/>
    <lineage>
        <taxon>Bacteria</taxon>
        <taxon>Pseudomonadati</taxon>
        <taxon>Pseudomonadota</taxon>
        <taxon>Gammaproteobacteria</taxon>
        <taxon>Vibrionales</taxon>
        <taxon>Vibrionaceae</taxon>
        <taxon>Vibrio</taxon>
    </lineage>
</organism>
<dbReference type="PROSITE" id="PS50977">
    <property type="entry name" value="HTH_TETR_2"/>
    <property type="match status" value="1"/>
</dbReference>
<reference evidence="4 5" key="1">
    <citation type="submission" date="2016-09" db="EMBL/GenBank/DDBJ databases">
        <title>Genomic Taxonomy of the Vibrionaceae.</title>
        <authorList>
            <person name="Gonzalez-Castillo A."/>
            <person name="Gomez-Gil B."/>
            <person name="Enciso-Ibarra K."/>
        </authorList>
    </citation>
    <scope>NUCLEOTIDE SEQUENCE [LARGE SCALE GENOMIC DNA]</scope>
    <source>
        <strain evidence="4 5">CAIM 1731</strain>
    </source>
</reference>
<dbReference type="Pfam" id="PF00440">
    <property type="entry name" value="TetR_N"/>
    <property type="match status" value="1"/>
</dbReference>
<evidence type="ECO:0000313" key="5">
    <source>
        <dbReference type="Proteomes" id="UP000186206"/>
    </source>
</evidence>
<dbReference type="EMBL" id="MJMI01000055">
    <property type="protein sequence ID" value="OLQ95049.1"/>
    <property type="molecule type" value="Genomic_DNA"/>
</dbReference>
<dbReference type="Gene3D" id="1.10.10.60">
    <property type="entry name" value="Homeodomain-like"/>
    <property type="match status" value="1"/>
</dbReference>
<dbReference type="RefSeq" id="WP_075648100.1">
    <property type="nucleotide sequence ID" value="NZ_AP019658.1"/>
</dbReference>
<dbReference type="Pfam" id="PF14246">
    <property type="entry name" value="TetR_C_7"/>
    <property type="match status" value="1"/>
</dbReference>
<feature type="domain" description="HTH tetR-type" evidence="3">
    <location>
        <begin position="9"/>
        <end position="69"/>
    </location>
</feature>
<dbReference type="InterPro" id="IPR009057">
    <property type="entry name" value="Homeodomain-like_sf"/>
</dbReference>
<proteinExistence type="predicted"/>
<keyword evidence="1 2" id="KW-0238">DNA-binding</keyword>
<dbReference type="Gene3D" id="1.10.357.10">
    <property type="entry name" value="Tetracycline Repressor, domain 2"/>
    <property type="match status" value="1"/>
</dbReference>
<keyword evidence="5" id="KW-1185">Reference proteome</keyword>
<dbReference type="InterPro" id="IPR039536">
    <property type="entry name" value="TetR_C_Proteobacteria"/>
</dbReference>
<evidence type="ECO:0000256" key="2">
    <source>
        <dbReference type="PROSITE-ProRule" id="PRU00335"/>
    </source>
</evidence>
<dbReference type="InterPro" id="IPR050109">
    <property type="entry name" value="HTH-type_TetR-like_transc_reg"/>
</dbReference>
<evidence type="ECO:0000313" key="4">
    <source>
        <dbReference type="EMBL" id="OLQ95049.1"/>
    </source>
</evidence>